<keyword evidence="1" id="KW-0472">Membrane</keyword>
<feature type="transmembrane region" description="Helical" evidence="1">
    <location>
        <begin position="14"/>
        <end position="36"/>
    </location>
</feature>
<feature type="transmembrane region" description="Helical" evidence="1">
    <location>
        <begin position="87"/>
        <end position="108"/>
    </location>
</feature>
<feature type="transmembrane region" description="Helical" evidence="1">
    <location>
        <begin position="48"/>
        <end position="67"/>
    </location>
</feature>
<name>A0A7W2EBP1_9CORY</name>
<keyword evidence="1" id="KW-1133">Transmembrane helix</keyword>
<evidence type="ECO:0000256" key="1">
    <source>
        <dbReference type="SAM" id="Phobius"/>
    </source>
</evidence>
<protein>
    <submittedName>
        <fullName evidence="2">Uncharacterized protein</fullName>
    </submittedName>
</protein>
<evidence type="ECO:0000313" key="2">
    <source>
        <dbReference type="EMBL" id="MBA5244717.1"/>
    </source>
</evidence>
<dbReference type="EMBL" id="JACDTZ010000001">
    <property type="protein sequence ID" value="MBA5244717.1"/>
    <property type="molecule type" value="Genomic_DNA"/>
</dbReference>
<proteinExistence type="predicted"/>
<dbReference type="AlphaFoldDB" id="A0A7W2EBP1"/>
<keyword evidence="3" id="KW-1185">Reference proteome</keyword>
<dbReference type="RefSeq" id="WP_181889299.1">
    <property type="nucleotide sequence ID" value="NZ_JACDTZ010000001.1"/>
</dbReference>
<reference evidence="2 3" key="1">
    <citation type="submission" date="2020-07" db="EMBL/GenBank/DDBJ databases">
        <title>Draft genome and description of Corynebacterium haemomassiliense strain Marseile-Q3615 sp. nov.</title>
        <authorList>
            <person name="Boxberger M."/>
            <person name="La Scola B."/>
        </authorList>
    </citation>
    <scope>NUCLEOTIDE SEQUENCE [LARGE SCALE GENOMIC DNA]</scope>
    <source>
        <strain evidence="2 3">Marseille-Q3615</strain>
    </source>
</reference>
<organism evidence="2 3">
    <name type="scientific">Corynebacterium haemomassiliense</name>
    <dbReference type="NCBI Taxonomy" id="2754726"/>
    <lineage>
        <taxon>Bacteria</taxon>
        <taxon>Bacillati</taxon>
        <taxon>Actinomycetota</taxon>
        <taxon>Actinomycetes</taxon>
        <taxon>Mycobacteriales</taxon>
        <taxon>Corynebacteriaceae</taxon>
        <taxon>Corynebacterium</taxon>
    </lineage>
</organism>
<accession>A0A7W2EBP1</accession>
<sequence>MAGMRTVGGNLDFAAYRLAFAVLAVLAAAGAVGWAATYTAAARRSGPAHGVAVWIATACLAVGFGSVADSSWQEYQAGMDLPTINLFLYLLPIGLFILLGTAVAQTVAARTSRA</sequence>
<gene>
    <name evidence="2" type="ORF">H0193_07840</name>
</gene>
<dbReference type="Proteomes" id="UP000523682">
    <property type="component" value="Unassembled WGS sequence"/>
</dbReference>
<evidence type="ECO:0000313" key="3">
    <source>
        <dbReference type="Proteomes" id="UP000523682"/>
    </source>
</evidence>
<comment type="caution">
    <text evidence="2">The sequence shown here is derived from an EMBL/GenBank/DDBJ whole genome shotgun (WGS) entry which is preliminary data.</text>
</comment>
<keyword evidence="1" id="KW-0812">Transmembrane</keyword>